<dbReference type="EMBL" id="CP144052">
    <property type="protein sequence ID" value="WWD16792.1"/>
    <property type="molecule type" value="Genomic_DNA"/>
</dbReference>
<keyword evidence="3" id="KW-1185">Reference proteome</keyword>
<dbReference type="Pfam" id="PF13489">
    <property type="entry name" value="Methyltransf_23"/>
    <property type="match status" value="1"/>
</dbReference>
<evidence type="ECO:0000256" key="1">
    <source>
        <dbReference type="SAM" id="SignalP"/>
    </source>
</evidence>
<evidence type="ECO:0000313" key="3">
    <source>
        <dbReference type="Proteomes" id="UP000322225"/>
    </source>
</evidence>
<feature type="chain" id="PRO_5042596523" description="S-adenosyl-L-methionine-dependent methyltransferase" evidence="1">
    <location>
        <begin position="26"/>
        <end position="346"/>
    </location>
</feature>
<dbReference type="SUPFAM" id="SSF53335">
    <property type="entry name" value="S-adenosyl-L-methionine-dependent methyltransferases"/>
    <property type="match status" value="1"/>
</dbReference>
<dbReference type="KEGG" id="ksn:43590749"/>
<dbReference type="InterPro" id="IPR029063">
    <property type="entry name" value="SAM-dependent_MTases_sf"/>
</dbReference>
<gene>
    <name evidence="2" type="ORF">CI109_101224</name>
</gene>
<dbReference type="GeneID" id="43590749"/>
<proteinExistence type="predicted"/>
<name>A0AAJ8LFG6_9TREE</name>
<dbReference type="RefSeq" id="XP_065822995.1">
    <property type="nucleotide sequence ID" value="XM_065966923.1"/>
</dbReference>
<accession>A0AAJ8LFG6</accession>
<dbReference type="AlphaFoldDB" id="A0AAJ8LFG6"/>
<evidence type="ECO:0008006" key="4">
    <source>
        <dbReference type="Google" id="ProtNLM"/>
    </source>
</evidence>
<keyword evidence="1" id="KW-0732">Signal</keyword>
<dbReference type="Proteomes" id="UP000322225">
    <property type="component" value="Chromosome 2"/>
</dbReference>
<protein>
    <recommendedName>
        <fullName evidence="4">S-adenosyl-L-methionine-dependent methyltransferase</fullName>
    </recommendedName>
</protein>
<reference evidence="2" key="1">
    <citation type="submission" date="2017-08" db="EMBL/GenBank/DDBJ databases">
        <authorList>
            <person name="Cuomo C."/>
            <person name="Billmyre B."/>
            <person name="Heitman J."/>
        </authorList>
    </citation>
    <scope>NUCLEOTIDE SEQUENCE</scope>
    <source>
        <strain evidence="2">CBS 12478</strain>
    </source>
</reference>
<feature type="signal peptide" evidence="1">
    <location>
        <begin position="1"/>
        <end position="25"/>
    </location>
</feature>
<evidence type="ECO:0000313" key="2">
    <source>
        <dbReference type="EMBL" id="WWD16792.1"/>
    </source>
</evidence>
<organism evidence="2 3">
    <name type="scientific">Kwoniella shandongensis</name>
    <dbReference type="NCBI Taxonomy" id="1734106"/>
    <lineage>
        <taxon>Eukaryota</taxon>
        <taxon>Fungi</taxon>
        <taxon>Dikarya</taxon>
        <taxon>Basidiomycota</taxon>
        <taxon>Agaricomycotina</taxon>
        <taxon>Tremellomycetes</taxon>
        <taxon>Tremellales</taxon>
        <taxon>Cryptococcaceae</taxon>
        <taxon>Kwoniella</taxon>
    </lineage>
</organism>
<sequence>MPSLTLLSFSIIPLVILLIPRWIEPYSLLDYKVLNVRPDPQEGCRTTAWFNMGWWENTDSFPDAAEALAQKLLDLAYEGGYEGGGSVLDIGHGAGESLVLHLSQPVPPQHLYGLTSLSSDTSASRALIDDLFPAEKRTTDVSFFTFSAEFRPGKDVGHPLDRMRGYLDEEEESEDEGAPDGVDLGFEIQSPEKDREIATSDSGSSPPPYDLIYILDSIYHYPPSLPSFLTTLRPVLSPSSLVVFTDIVPPPSLPRWKALLISYVMKVPFANVYNRPSVSGGSFKKRLEESGWEDVIVEDWSEGVWPRFIENLRARGVFWGVVARVIESAQEEGWKFVGVRARRGER</sequence>
<reference evidence="2" key="2">
    <citation type="submission" date="2024-01" db="EMBL/GenBank/DDBJ databases">
        <title>Comparative genomics of Cryptococcus and Kwoniella reveals pathogenesis evolution and contrasting modes of karyotype evolution via chromosome fusion or intercentromeric recombination.</title>
        <authorList>
            <person name="Coelho M.A."/>
            <person name="David-Palma M."/>
            <person name="Shea T."/>
            <person name="Bowers K."/>
            <person name="McGinley-Smith S."/>
            <person name="Mohammad A.W."/>
            <person name="Gnirke A."/>
            <person name="Yurkov A.M."/>
            <person name="Nowrousian M."/>
            <person name="Sun S."/>
            <person name="Cuomo C.A."/>
            <person name="Heitman J."/>
        </authorList>
    </citation>
    <scope>NUCLEOTIDE SEQUENCE</scope>
    <source>
        <strain evidence="2">CBS 12478</strain>
    </source>
</reference>
<dbReference type="Gene3D" id="3.40.50.150">
    <property type="entry name" value="Vaccinia Virus protein VP39"/>
    <property type="match status" value="1"/>
</dbReference>